<evidence type="ECO:0000313" key="1">
    <source>
        <dbReference type="EMBL" id="KAA2252723.1"/>
    </source>
</evidence>
<dbReference type="Proteomes" id="UP000323454">
    <property type="component" value="Unassembled WGS sequence"/>
</dbReference>
<sequence length="63" mass="6597">MPSLTSVDAFDSGILLGAGAAERLIDHARQCYAAARRVETPAAVRTLPMPRTPHVNPGQGGQV</sequence>
<dbReference type="AlphaFoldDB" id="A0A5B2WL16"/>
<accession>A0A5B2WL16</accession>
<protein>
    <submittedName>
        <fullName evidence="1">Uncharacterized protein</fullName>
    </submittedName>
</protein>
<comment type="caution">
    <text evidence="1">The sequence shown here is derived from an EMBL/GenBank/DDBJ whole genome shotgun (WGS) entry which is preliminary data.</text>
</comment>
<proteinExistence type="predicted"/>
<dbReference type="EMBL" id="VUOB01000073">
    <property type="protein sequence ID" value="KAA2252723.1"/>
    <property type="molecule type" value="Genomic_DNA"/>
</dbReference>
<gene>
    <name evidence="1" type="ORF">F0L68_34630</name>
</gene>
<organism evidence="1 2">
    <name type="scientific">Solihabitans fulvus</name>
    <dbReference type="NCBI Taxonomy" id="1892852"/>
    <lineage>
        <taxon>Bacteria</taxon>
        <taxon>Bacillati</taxon>
        <taxon>Actinomycetota</taxon>
        <taxon>Actinomycetes</taxon>
        <taxon>Pseudonocardiales</taxon>
        <taxon>Pseudonocardiaceae</taxon>
        <taxon>Solihabitans</taxon>
    </lineage>
</organism>
<keyword evidence="2" id="KW-1185">Reference proteome</keyword>
<name>A0A5B2WL16_9PSEU</name>
<evidence type="ECO:0000313" key="2">
    <source>
        <dbReference type="Proteomes" id="UP000323454"/>
    </source>
</evidence>
<reference evidence="1 2" key="2">
    <citation type="submission" date="2019-09" db="EMBL/GenBank/DDBJ databases">
        <authorList>
            <person name="Jin C."/>
        </authorList>
    </citation>
    <scope>NUCLEOTIDE SEQUENCE [LARGE SCALE GENOMIC DNA]</scope>
    <source>
        <strain evidence="1 2">AN110305</strain>
    </source>
</reference>
<reference evidence="1 2" key="1">
    <citation type="submission" date="2019-09" db="EMBL/GenBank/DDBJ databases">
        <title>Goodfellowia gen. nov., a new genus of the Pseudonocardineae related to Actinoalloteichus, containing Goodfellowia coeruleoviolacea gen. nov., comb. nov. gen. nov., comb. nov.</title>
        <authorList>
            <person name="Labeda D."/>
        </authorList>
    </citation>
    <scope>NUCLEOTIDE SEQUENCE [LARGE SCALE GENOMIC DNA]</scope>
    <source>
        <strain evidence="1 2">AN110305</strain>
    </source>
</reference>
<dbReference type="OrthoDB" id="3674223at2"/>